<dbReference type="AlphaFoldDB" id="A0A852TLW6"/>
<gene>
    <name evidence="5" type="ORF">HDA32_000356</name>
</gene>
<evidence type="ECO:0000256" key="2">
    <source>
        <dbReference type="ARBA" id="ARBA00022448"/>
    </source>
</evidence>
<keyword evidence="4" id="KW-0574">Periplasm</keyword>
<name>A0A852TLW6_9ACTN</name>
<dbReference type="PROSITE" id="PS51318">
    <property type="entry name" value="TAT"/>
    <property type="match status" value="1"/>
</dbReference>
<dbReference type="EMBL" id="JACCCC010000001">
    <property type="protein sequence ID" value="NYE45236.1"/>
    <property type="molecule type" value="Genomic_DNA"/>
</dbReference>
<evidence type="ECO:0000256" key="4">
    <source>
        <dbReference type="ARBA" id="ARBA00022764"/>
    </source>
</evidence>
<dbReference type="InterPro" id="IPR006059">
    <property type="entry name" value="SBP"/>
</dbReference>
<dbReference type="PANTHER" id="PTHR30222:SF17">
    <property type="entry name" value="SPERMIDINE_PUTRESCINE-BINDING PERIPLASMIC PROTEIN"/>
    <property type="match status" value="1"/>
</dbReference>
<evidence type="ECO:0000256" key="3">
    <source>
        <dbReference type="ARBA" id="ARBA00022729"/>
    </source>
</evidence>
<evidence type="ECO:0000313" key="5">
    <source>
        <dbReference type="EMBL" id="NYE45236.1"/>
    </source>
</evidence>
<keyword evidence="3" id="KW-0732">Signal</keyword>
<sequence>MRIPHRNDPALARGLTRARYSRRDALKLSGLAAAGLALAGCSIKGQQRAALSVDDFWADKKSSGRLRFANWPLYMDSERTQLKQFTEATGTKVTYKEAVQDNPSFFGQIQPQLANGDSIGYDLMVLTSGVELTKLIALGYLAPLDHAMLPNFAEHAGELYKNTAYDPGNQFCVPYASGITGIAYNPDYVDREITSIADLWDPAFEGRVGMMKDPQEIGNFGMLLNGVAPAESTPDDWKAAAAKLSEQREKGIVRAYYEQDYIQPLTNGNVWMTMAWSGDVFQQNAAEGTNLKFVIPEEGGTIWTDNMMIPITAQNPVDAITLMDFLYAPEIAAGLAEYINYVTPVPAAREVLLDKAAEAGGEDADTLRELAESPLVFPSDEDYARLHNYVSLPADEADEYTSVFLAITQA</sequence>
<dbReference type="InterPro" id="IPR006311">
    <property type="entry name" value="TAT_signal"/>
</dbReference>
<dbReference type="PRINTS" id="PR00909">
    <property type="entry name" value="SPERMDNBNDNG"/>
</dbReference>
<keyword evidence="2" id="KW-0813">Transport</keyword>
<comment type="subcellular location">
    <subcellularLocation>
        <location evidence="1">Periplasm</location>
    </subcellularLocation>
</comment>
<keyword evidence="6" id="KW-1185">Reference proteome</keyword>
<protein>
    <submittedName>
        <fullName evidence="5">Spermidine/putrescine transport system substrate-binding protein</fullName>
    </submittedName>
</protein>
<organism evidence="5 6">
    <name type="scientific">Spinactinospora alkalitolerans</name>
    <dbReference type="NCBI Taxonomy" id="687207"/>
    <lineage>
        <taxon>Bacteria</taxon>
        <taxon>Bacillati</taxon>
        <taxon>Actinomycetota</taxon>
        <taxon>Actinomycetes</taxon>
        <taxon>Streptosporangiales</taxon>
        <taxon>Nocardiopsidaceae</taxon>
        <taxon>Spinactinospora</taxon>
    </lineage>
</organism>
<dbReference type="SUPFAM" id="SSF53850">
    <property type="entry name" value="Periplasmic binding protein-like II"/>
    <property type="match status" value="1"/>
</dbReference>
<dbReference type="PANTHER" id="PTHR30222">
    <property type="entry name" value="SPERMIDINE/PUTRESCINE-BINDING PERIPLASMIC PROTEIN"/>
    <property type="match status" value="1"/>
</dbReference>
<dbReference type="RefSeq" id="WP_312862999.1">
    <property type="nucleotide sequence ID" value="NZ_BAAAYY010000021.1"/>
</dbReference>
<dbReference type="GO" id="GO:0015846">
    <property type="term" value="P:polyamine transport"/>
    <property type="evidence" value="ECO:0007669"/>
    <property type="project" value="InterPro"/>
</dbReference>
<evidence type="ECO:0000313" key="6">
    <source>
        <dbReference type="Proteomes" id="UP000589036"/>
    </source>
</evidence>
<reference evidence="5 6" key="1">
    <citation type="submission" date="2020-07" db="EMBL/GenBank/DDBJ databases">
        <title>Sequencing the genomes of 1000 actinobacteria strains.</title>
        <authorList>
            <person name="Klenk H.-P."/>
        </authorList>
    </citation>
    <scope>NUCLEOTIDE SEQUENCE [LARGE SCALE GENOMIC DNA]</scope>
    <source>
        <strain evidence="5 6">CXB654</strain>
    </source>
</reference>
<dbReference type="InterPro" id="IPR001188">
    <property type="entry name" value="Sperm_putr-bd"/>
</dbReference>
<comment type="caution">
    <text evidence="5">The sequence shown here is derived from an EMBL/GenBank/DDBJ whole genome shotgun (WGS) entry which is preliminary data.</text>
</comment>
<dbReference type="CDD" id="cd13590">
    <property type="entry name" value="PBP2_PotD_PotF_like"/>
    <property type="match status" value="1"/>
</dbReference>
<dbReference type="Pfam" id="PF13416">
    <property type="entry name" value="SBP_bac_8"/>
    <property type="match status" value="1"/>
</dbReference>
<dbReference type="GO" id="GO:0042597">
    <property type="term" value="C:periplasmic space"/>
    <property type="evidence" value="ECO:0007669"/>
    <property type="project" value="UniProtKB-SubCell"/>
</dbReference>
<dbReference type="GO" id="GO:0019808">
    <property type="term" value="F:polyamine binding"/>
    <property type="evidence" value="ECO:0007669"/>
    <property type="project" value="InterPro"/>
</dbReference>
<evidence type="ECO:0000256" key="1">
    <source>
        <dbReference type="ARBA" id="ARBA00004418"/>
    </source>
</evidence>
<dbReference type="Gene3D" id="3.40.190.10">
    <property type="entry name" value="Periplasmic binding protein-like II"/>
    <property type="match status" value="2"/>
</dbReference>
<dbReference type="Proteomes" id="UP000589036">
    <property type="component" value="Unassembled WGS sequence"/>
</dbReference>
<proteinExistence type="predicted"/>
<accession>A0A852TLW6</accession>